<protein>
    <recommendedName>
        <fullName evidence="4">ZAD domain-containing protein</fullName>
    </recommendedName>
</protein>
<sequence>MPPKKRKFTDERCIKCNSLLRYDTGQKKFISSDEDVTLFSNLMRKEVTIGDVLCANCRFEILKLRASLPSTSQCSLDPEENPSLDVDLEENPPLNVDPEENFPIDPEEIPVADVDPVEEQSSQLSNLTVSDDASQSTQPLQSLEHPSQQSSSGSSEVQSSQSFNDPTYVVRERETIQSEMIAMPFKRVIATHKHCCICLVQNKTYIVVPSKARLQVFISTRIFIPRNNRCCPEHLINDRFYVDELSKLNIFSNTCTISSQELALFLNELSETCDNSILDRVDDNSLSDERIKSLTGYTVGQINTLKNMLVSMRNSDNRSVNQALFVFLFKLRTGNSNTVTASIFDIKYEQKYLIISSQF</sequence>
<comment type="caution">
    <text evidence="2">The sequence shown here is derived from an EMBL/GenBank/DDBJ whole genome shotgun (WGS) entry which is preliminary data.</text>
</comment>
<reference evidence="2 3" key="1">
    <citation type="submission" date="2022-12" db="EMBL/GenBank/DDBJ databases">
        <title>Chromosome-level genome assembly of true bugs.</title>
        <authorList>
            <person name="Ma L."/>
            <person name="Li H."/>
        </authorList>
    </citation>
    <scope>NUCLEOTIDE SEQUENCE [LARGE SCALE GENOMIC DNA]</scope>
    <source>
        <strain evidence="2">Lab_2022b</strain>
    </source>
</reference>
<dbReference type="EMBL" id="JAPXFL010000001">
    <property type="protein sequence ID" value="KAK9512319.1"/>
    <property type="molecule type" value="Genomic_DNA"/>
</dbReference>
<evidence type="ECO:0000256" key="1">
    <source>
        <dbReference type="SAM" id="MobiDB-lite"/>
    </source>
</evidence>
<accession>A0AAW1DTA8</accession>
<feature type="compositionally biased region" description="Acidic residues" evidence="1">
    <location>
        <begin position="77"/>
        <end position="90"/>
    </location>
</feature>
<proteinExistence type="predicted"/>
<feature type="compositionally biased region" description="Low complexity" evidence="1">
    <location>
        <begin position="138"/>
        <end position="162"/>
    </location>
</feature>
<dbReference type="Proteomes" id="UP001461498">
    <property type="component" value="Unassembled WGS sequence"/>
</dbReference>
<evidence type="ECO:0008006" key="4">
    <source>
        <dbReference type="Google" id="ProtNLM"/>
    </source>
</evidence>
<feature type="region of interest" description="Disordered" evidence="1">
    <location>
        <begin position="70"/>
        <end position="169"/>
    </location>
</feature>
<feature type="compositionally biased region" description="Acidic residues" evidence="1">
    <location>
        <begin position="97"/>
        <end position="118"/>
    </location>
</feature>
<gene>
    <name evidence="2" type="ORF">O3M35_000771</name>
</gene>
<feature type="compositionally biased region" description="Polar residues" evidence="1">
    <location>
        <begin position="119"/>
        <end position="137"/>
    </location>
</feature>
<organism evidence="2 3">
    <name type="scientific">Rhynocoris fuscipes</name>
    <dbReference type="NCBI Taxonomy" id="488301"/>
    <lineage>
        <taxon>Eukaryota</taxon>
        <taxon>Metazoa</taxon>
        <taxon>Ecdysozoa</taxon>
        <taxon>Arthropoda</taxon>
        <taxon>Hexapoda</taxon>
        <taxon>Insecta</taxon>
        <taxon>Pterygota</taxon>
        <taxon>Neoptera</taxon>
        <taxon>Paraneoptera</taxon>
        <taxon>Hemiptera</taxon>
        <taxon>Heteroptera</taxon>
        <taxon>Panheteroptera</taxon>
        <taxon>Cimicomorpha</taxon>
        <taxon>Reduviidae</taxon>
        <taxon>Harpactorinae</taxon>
        <taxon>Harpactorini</taxon>
        <taxon>Rhynocoris</taxon>
    </lineage>
</organism>
<name>A0AAW1DTA8_9HEMI</name>
<dbReference type="AlphaFoldDB" id="A0AAW1DTA8"/>
<evidence type="ECO:0000313" key="3">
    <source>
        <dbReference type="Proteomes" id="UP001461498"/>
    </source>
</evidence>
<evidence type="ECO:0000313" key="2">
    <source>
        <dbReference type="EMBL" id="KAK9512319.1"/>
    </source>
</evidence>
<keyword evidence="3" id="KW-1185">Reference proteome</keyword>